<keyword evidence="1" id="KW-1185">Reference proteome</keyword>
<reference evidence="1" key="1">
    <citation type="journal article" date="2013" name="Genetics">
        <title>The draft genome and transcriptome of Panagrellus redivivus are shaped by the harsh demands of a free-living lifestyle.</title>
        <authorList>
            <person name="Srinivasan J."/>
            <person name="Dillman A.R."/>
            <person name="Macchietto M.G."/>
            <person name="Heikkinen L."/>
            <person name="Lakso M."/>
            <person name="Fracchia K.M."/>
            <person name="Antoshechkin I."/>
            <person name="Mortazavi A."/>
            <person name="Wong G."/>
            <person name="Sternberg P.W."/>
        </authorList>
    </citation>
    <scope>NUCLEOTIDE SEQUENCE [LARGE SCALE GENOMIC DNA]</scope>
    <source>
        <strain evidence="1">MT8872</strain>
    </source>
</reference>
<reference evidence="2" key="2">
    <citation type="submission" date="2020-10" db="UniProtKB">
        <authorList>
            <consortium name="WormBaseParasite"/>
        </authorList>
    </citation>
    <scope>IDENTIFICATION</scope>
</reference>
<dbReference type="Proteomes" id="UP000492821">
    <property type="component" value="Unassembled WGS sequence"/>
</dbReference>
<organism evidence="1 2">
    <name type="scientific">Panagrellus redivivus</name>
    <name type="common">Microworm</name>
    <dbReference type="NCBI Taxonomy" id="6233"/>
    <lineage>
        <taxon>Eukaryota</taxon>
        <taxon>Metazoa</taxon>
        <taxon>Ecdysozoa</taxon>
        <taxon>Nematoda</taxon>
        <taxon>Chromadorea</taxon>
        <taxon>Rhabditida</taxon>
        <taxon>Tylenchina</taxon>
        <taxon>Panagrolaimomorpha</taxon>
        <taxon>Panagrolaimoidea</taxon>
        <taxon>Panagrolaimidae</taxon>
        <taxon>Panagrellus</taxon>
    </lineage>
</organism>
<accession>A0A7E5A1C8</accession>
<protein>
    <submittedName>
        <fullName evidence="2">Ion_trans domain-containing protein</fullName>
    </submittedName>
</protein>
<proteinExistence type="predicted"/>
<evidence type="ECO:0000313" key="1">
    <source>
        <dbReference type="Proteomes" id="UP000492821"/>
    </source>
</evidence>
<dbReference type="WBParaSite" id="Pan_g7815.t1">
    <property type="protein sequence ID" value="Pan_g7815.t1"/>
    <property type="gene ID" value="Pan_g7815"/>
</dbReference>
<sequence length="168" mass="19099">FGTTSAHDKDVKTVENPSPQTTDGFQRYWKTFRMIMKLILEVETDKLFAETTKRKQRKVESAMKKNLRGSRFDTLCQNDHWWAVARRLTSLPVCRLLQRVTQKGQFESLSRGLTRLSLRLVWRRELKLSSPGISALCRALSVARAGPGYKDAWKTGAVIAIASANCIV</sequence>
<name>A0A7E5A1C8_PANRE</name>
<evidence type="ECO:0000313" key="2">
    <source>
        <dbReference type="WBParaSite" id="Pan_g7815.t1"/>
    </source>
</evidence>
<dbReference type="AlphaFoldDB" id="A0A7E5A1C8"/>